<dbReference type="RefSeq" id="WP_191784122.1">
    <property type="nucleotide sequence ID" value="NZ_JACSQV010000013.1"/>
</dbReference>
<feature type="region of interest" description="Disordered" evidence="3">
    <location>
        <begin position="113"/>
        <end position="168"/>
    </location>
</feature>
<dbReference type="InterPro" id="IPR004175">
    <property type="entry name" value="RNA_CPDase"/>
</dbReference>
<keyword evidence="6" id="KW-1185">Reference proteome</keyword>
<accession>A0ABR8QGB3</accession>
<dbReference type="InterPro" id="IPR009097">
    <property type="entry name" value="Cyclic_Pdiesterase"/>
</dbReference>
<dbReference type="PANTHER" id="PTHR35561:SF1">
    <property type="entry name" value="RNA 2',3'-CYCLIC PHOSPHODIESTERASE"/>
    <property type="match status" value="1"/>
</dbReference>
<protein>
    <recommendedName>
        <fullName evidence="2">RNA 2',3'-cyclic phosphodiesterase</fullName>
        <shortName evidence="2">RNA 2',3'-CPDase</shortName>
        <ecNumber evidence="2">3.1.4.58</ecNumber>
    </recommendedName>
</protein>
<dbReference type="HAMAP" id="MF_01940">
    <property type="entry name" value="RNA_CPDase"/>
    <property type="match status" value="1"/>
</dbReference>
<dbReference type="EC" id="3.1.4.58" evidence="2"/>
<dbReference type="Pfam" id="PF02834">
    <property type="entry name" value="LigT_PEase"/>
    <property type="match status" value="1"/>
</dbReference>
<dbReference type="Proteomes" id="UP000604241">
    <property type="component" value="Unassembled WGS sequence"/>
</dbReference>
<feature type="active site" description="Proton donor" evidence="2">
    <location>
        <position position="44"/>
    </location>
</feature>
<name>A0ABR8QGB3_9CELL</name>
<dbReference type="InterPro" id="IPR014051">
    <property type="entry name" value="Phosphoesterase_HXTX"/>
</dbReference>
<keyword evidence="1 2" id="KW-0378">Hydrolase</keyword>
<feature type="domain" description="Phosphoesterase HXTX" evidence="4">
    <location>
        <begin position="24"/>
        <end position="88"/>
    </location>
</feature>
<gene>
    <name evidence="5" type="primary">thpR</name>
    <name evidence="5" type="ORF">H9657_14425</name>
</gene>
<comment type="function">
    <text evidence="2">Hydrolyzes RNA 2',3'-cyclic phosphodiester to an RNA 2'-phosphomonoester.</text>
</comment>
<evidence type="ECO:0000259" key="4">
    <source>
        <dbReference type="Pfam" id="PF02834"/>
    </source>
</evidence>
<organism evidence="5 6">
    <name type="scientific">Cellulomonas avistercoris</name>
    <dbReference type="NCBI Taxonomy" id="2762242"/>
    <lineage>
        <taxon>Bacteria</taxon>
        <taxon>Bacillati</taxon>
        <taxon>Actinomycetota</taxon>
        <taxon>Actinomycetes</taxon>
        <taxon>Micrococcales</taxon>
        <taxon>Cellulomonadaceae</taxon>
        <taxon>Cellulomonas</taxon>
    </lineage>
</organism>
<feature type="active site" description="Proton acceptor" evidence="2">
    <location>
        <position position="128"/>
    </location>
</feature>
<evidence type="ECO:0000313" key="5">
    <source>
        <dbReference type="EMBL" id="MBD7919466.1"/>
    </source>
</evidence>
<dbReference type="NCBIfam" id="TIGR02258">
    <property type="entry name" value="2_5_ligase"/>
    <property type="match status" value="1"/>
</dbReference>
<dbReference type="EMBL" id="JACSQV010000013">
    <property type="protein sequence ID" value="MBD7919466.1"/>
    <property type="molecule type" value="Genomic_DNA"/>
</dbReference>
<comment type="similarity">
    <text evidence="2">Belongs to the 2H phosphoesterase superfamily. ThpR family.</text>
</comment>
<dbReference type="PANTHER" id="PTHR35561">
    <property type="entry name" value="RNA 2',3'-CYCLIC PHOSPHODIESTERASE"/>
    <property type="match status" value="1"/>
</dbReference>
<feature type="short sequence motif" description="HXTX 2" evidence="2">
    <location>
        <begin position="128"/>
        <end position="131"/>
    </location>
</feature>
<sequence length="220" mass="22948">MRLFAAVWPPDDVLDHLDLALAVVRRGSPSQDDGVRWSARDTWHLTAAFYGSVPDAVTDALGADLAQAAAEVEPFDLQLRGAGVFAHRTLWVGTGGDVATMVGLAGAARAVGEAHGAPSDPRVRHRPHLTVGRARPGARPPRRGSRATASGGRTGAAGPGRVPGGDRRELDPAEVFEQALAVYEGPTWRVDALALVVSRPGEGRGGGPLYATVATYALGR</sequence>
<evidence type="ECO:0000256" key="1">
    <source>
        <dbReference type="ARBA" id="ARBA00022801"/>
    </source>
</evidence>
<dbReference type="Gene3D" id="3.90.1140.10">
    <property type="entry name" value="Cyclic phosphodiesterase"/>
    <property type="match status" value="1"/>
</dbReference>
<evidence type="ECO:0000313" key="6">
    <source>
        <dbReference type="Proteomes" id="UP000604241"/>
    </source>
</evidence>
<feature type="compositionally biased region" description="Gly residues" evidence="3">
    <location>
        <begin position="152"/>
        <end position="163"/>
    </location>
</feature>
<proteinExistence type="inferred from homology"/>
<reference evidence="5 6" key="1">
    <citation type="submission" date="2020-08" db="EMBL/GenBank/DDBJ databases">
        <title>A Genomic Blueprint of the Chicken Gut Microbiome.</title>
        <authorList>
            <person name="Gilroy R."/>
            <person name="Ravi A."/>
            <person name="Getino M."/>
            <person name="Pursley I."/>
            <person name="Horton D.L."/>
            <person name="Alikhan N.-F."/>
            <person name="Baker D."/>
            <person name="Gharbi K."/>
            <person name="Hall N."/>
            <person name="Watson M."/>
            <person name="Adriaenssens E.M."/>
            <person name="Foster-Nyarko E."/>
            <person name="Jarju S."/>
            <person name="Secka A."/>
            <person name="Antonio M."/>
            <person name="Oren A."/>
            <person name="Chaudhuri R."/>
            <person name="La Ragione R.M."/>
            <person name="Hildebrand F."/>
            <person name="Pallen M.J."/>
        </authorList>
    </citation>
    <scope>NUCLEOTIDE SEQUENCE [LARGE SCALE GENOMIC DNA]</scope>
    <source>
        <strain evidence="5 6">Sa3CUA2</strain>
    </source>
</reference>
<feature type="short sequence motif" description="HXTX 1" evidence="2">
    <location>
        <begin position="44"/>
        <end position="47"/>
    </location>
</feature>
<evidence type="ECO:0000256" key="3">
    <source>
        <dbReference type="SAM" id="MobiDB-lite"/>
    </source>
</evidence>
<evidence type="ECO:0000256" key="2">
    <source>
        <dbReference type="HAMAP-Rule" id="MF_01940"/>
    </source>
</evidence>
<dbReference type="SUPFAM" id="SSF55144">
    <property type="entry name" value="LigT-like"/>
    <property type="match status" value="1"/>
</dbReference>
<comment type="caution">
    <text evidence="5">The sequence shown here is derived from an EMBL/GenBank/DDBJ whole genome shotgun (WGS) entry which is preliminary data.</text>
</comment>
<comment type="catalytic activity">
    <reaction evidence="2">
        <text>a 3'-end 2',3'-cyclophospho-ribonucleotide-RNA + H2O = a 3'-end 2'-phospho-ribonucleotide-RNA + H(+)</text>
        <dbReference type="Rhea" id="RHEA:11828"/>
        <dbReference type="Rhea" id="RHEA-COMP:10464"/>
        <dbReference type="Rhea" id="RHEA-COMP:17353"/>
        <dbReference type="ChEBI" id="CHEBI:15377"/>
        <dbReference type="ChEBI" id="CHEBI:15378"/>
        <dbReference type="ChEBI" id="CHEBI:83064"/>
        <dbReference type="ChEBI" id="CHEBI:173113"/>
        <dbReference type="EC" id="3.1.4.58"/>
    </reaction>
</comment>